<dbReference type="Proteomes" id="UP000246018">
    <property type="component" value="Unassembled WGS sequence"/>
</dbReference>
<evidence type="ECO:0000313" key="3">
    <source>
        <dbReference type="Proteomes" id="UP000246018"/>
    </source>
</evidence>
<protein>
    <recommendedName>
        <fullName evidence="4">WD40 repeat domain-containing protein</fullName>
    </recommendedName>
</protein>
<dbReference type="OrthoDB" id="5176683at2"/>
<dbReference type="EMBL" id="QDGZ01000001">
    <property type="protein sequence ID" value="PVG84709.1"/>
    <property type="molecule type" value="Genomic_DNA"/>
</dbReference>
<proteinExistence type="predicted"/>
<dbReference type="SUPFAM" id="SSF82171">
    <property type="entry name" value="DPP6 N-terminal domain-like"/>
    <property type="match status" value="1"/>
</dbReference>
<reference evidence="2 3" key="1">
    <citation type="submission" date="2018-04" db="EMBL/GenBank/DDBJ databases">
        <title>Genome of Nocardioides gansuensis WSJ-1.</title>
        <authorList>
            <person name="Wu S."/>
            <person name="Wang G."/>
        </authorList>
    </citation>
    <scope>NUCLEOTIDE SEQUENCE [LARGE SCALE GENOMIC DNA]</scope>
    <source>
        <strain evidence="2 3">WSJ-1</strain>
    </source>
</reference>
<dbReference type="RefSeq" id="WP_116570837.1">
    <property type="nucleotide sequence ID" value="NZ_QDGZ01000001.1"/>
</dbReference>
<sequence>MNTHDELERELAATLRGRVDHLADAPLTLHDVTGKARSIRRNRRLATGAGLLAAAAVIVPVAIFSGGDARRAEEPMPVTPVPTPVAEQVVLSPDAPVGEAPRVAWIEGRTIHLPDGTTIATERPYVSVHLVAGDVLAVWNDDETGFKRMDELDESGEVLASTPMEGPVVANEDGSVIAYALGGEHGPIQVRTAEATTTIEADVPYGMLTAVNGADGCPDGCAIYYSAPGPEGGMGRVDLDGNVTRPVTDVLSISDAHGDRLVAGLTAADSIELTFCSAVFEGGARKWETCETSLEAFSPDGAWVMASDAYQDGAGQSMVAILDTGSGGRQVQYDAGDGFVNYRIWEDATHLLVAHHSFADGLWRLYRVGLDGSVEQAAEPRKSPDYAESPFILVEQ</sequence>
<keyword evidence="1" id="KW-0812">Transmembrane</keyword>
<gene>
    <name evidence="2" type="ORF">DDE18_03685</name>
</gene>
<keyword evidence="3" id="KW-1185">Reference proteome</keyword>
<comment type="caution">
    <text evidence="2">The sequence shown here is derived from an EMBL/GenBank/DDBJ whole genome shotgun (WGS) entry which is preliminary data.</text>
</comment>
<name>A0A2T8FG81_9ACTN</name>
<evidence type="ECO:0008006" key="4">
    <source>
        <dbReference type="Google" id="ProtNLM"/>
    </source>
</evidence>
<evidence type="ECO:0000313" key="2">
    <source>
        <dbReference type="EMBL" id="PVG84709.1"/>
    </source>
</evidence>
<accession>A0A2T8FG81</accession>
<evidence type="ECO:0000256" key="1">
    <source>
        <dbReference type="SAM" id="Phobius"/>
    </source>
</evidence>
<keyword evidence="1" id="KW-1133">Transmembrane helix</keyword>
<dbReference type="AlphaFoldDB" id="A0A2T8FG81"/>
<keyword evidence="1" id="KW-0472">Membrane</keyword>
<organism evidence="2 3">
    <name type="scientific">Nocardioides gansuensis</name>
    <dbReference type="NCBI Taxonomy" id="2138300"/>
    <lineage>
        <taxon>Bacteria</taxon>
        <taxon>Bacillati</taxon>
        <taxon>Actinomycetota</taxon>
        <taxon>Actinomycetes</taxon>
        <taxon>Propionibacteriales</taxon>
        <taxon>Nocardioidaceae</taxon>
        <taxon>Nocardioides</taxon>
    </lineage>
</organism>
<feature type="transmembrane region" description="Helical" evidence="1">
    <location>
        <begin position="45"/>
        <end position="67"/>
    </location>
</feature>